<dbReference type="Proteomes" id="UP001208567">
    <property type="component" value="Unassembled WGS sequence"/>
</dbReference>
<dbReference type="InterPro" id="IPR036097">
    <property type="entry name" value="HisK_dim/P_sf"/>
</dbReference>
<dbReference type="RefSeq" id="WP_264850188.1">
    <property type="nucleotide sequence ID" value="NZ_BRXR01000001.1"/>
</dbReference>
<evidence type="ECO:0000256" key="5">
    <source>
        <dbReference type="ARBA" id="ARBA00022777"/>
    </source>
</evidence>
<organism evidence="11 12">
    <name type="scientific">Clostridium omnivorum</name>
    <dbReference type="NCBI Taxonomy" id="1604902"/>
    <lineage>
        <taxon>Bacteria</taxon>
        <taxon>Bacillati</taxon>
        <taxon>Bacillota</taxon>
        <taxon>Clostridia</taxon>
        <taxon>Eubacteriales</taxon>
        <taxon>Clostridiaceae</taxon>
        <taxon>Clostridium</taxon>
    </lineage>
</organism>
<dbReference type="PROSITE" id="PS50113">
    <property type="entry name" value="PAC"/>
    <property type="match status" value="1"/>
</dbReference>
<gene>
    <name evidence="11" type="ORF">bsdE14_23220</name>
</gene>
<keyword evidence="6" id="KW-0902">Two-component regulatory system</keyword>
<reference evidence="11 12" key="1">
    <citation type="journal article" date="2024" name="Int. J. Syst. Evol. Microbiol.">
        <title>Clostridium omnivorum sp. nov., isolated from anoxic soil under the treatment of reductive soil disinfestation.</title>
        <authorList>
            <person name="Ueki A."/>
            <person name="Tonouchi A."/>
            <person name="Kaku N."/>
            <person name="Honma S."/>
            <person name="Ueki K."/>
        </authorList>
    </citation>
    <scope>NUCLEOTIDE SEQUENCE [LARGE SCALE GENOMIC DNA]</scope>
    <source>
        <strain evidence="11 12">E14</strain>
    </source>
</reference>
<proteinExistence type="predicted"/>
<feature type="domain" description="Histidine kinase" evidence="9">
    <location>
        <begin position="442"/>
        <end position="665"/>
    </location>
</feature>
<protein>
    <recommendedName>
        <fullName evidence="2">histidine kinase</fullName>
        <ecNumber evidence="2">2.7.13.3</ecNumber>
    </recommendedName>
</protein>
<accession>A0ABQ5N6P2</accession>
<evidence type="ECO:0000259" key="9">
    <source>
        <dbReference type="PROSITE" id="PS50109"/>
    </source>
</evidence>
<keyword evidence="7" id="KW-0175">Coiled coil</keyword>
<dbReference type="PANTHER" id="PTHR43711:SF26">
    <property type="entry name" value="SENSOR HISTIDINE KINASE RCSC"/>
    <property type="match status" value="1"/>
</dbReference>
<evidence type="ECO:0000256" key="2">
    <source>
        <dbReference type="ARBA" id="ARBA00012438"/>
    </source>
</evidence>
<dbReference type="InterPro" id="IPR036890">
    <property type="entry name" value="HATPase_C_sf"/>
</dbReference>
<dbReference type="Gene3D" id="3.30.450.20">
    <property type="entry name" value="PAS domain"/>
    <property type="match status" value="1"/>
</dbReference>
<dbReference type="PROSITE" id="PS50109">
    <property type="entry name" value="HIS_KIN"/>
    <property type="match status" value="1"/>
</dbReference>
<dbReference type="SMART" id="SM00387">
    <property type="entry name" value="HATPase_c"/>
    <property type="match status" value="1"/>
</dbReference>
<dbReference type="CDD" id="cd00082">
    <property type="entry name" value="HisKA"/>
    <property type="match status" value="1"/>
</dbReference>
<dbReference type="Pfam" id="PF00512">
    <property type="entry name" value="HisKA"/>
    <property type="match status" value="1"/>
</dbReference>
<evidence type="ECO:0000313" key="12">
    <source>
        <dbReference type="Proteomes" id="UP001208567"/>
    </source>
</evidence>
<feature type="domain" description="PAC" evidence="10">
    <location>
        <begin position="375"/>
        <end position="425"/>
    </location>
</feature>
<keyword evidence="12" id="KW-1185">Reference proteome</keyword>
<keyword evidence="8" id="KW-1133">Transmembrane helix</keyword>
<dbReference type="GO" id="GO:0016301">
    <property type="term" value="F:kinase activity"/>
    <property type="evidence" value="ECO:0007669"/>
    <property type="project" value="UniProtKB-KW"/>
</dbReference>
<feature type="transmembrane region" description="Helical" evidence="8">
    <location>
        <begin position="170"/>
        <end position="190"/>
    </location>
</feature>
<feature type="coiled-coil region" evidence="7">
    <location>
        <begin position="264"/>
        <end position="305"/>
    </location>
</feature>
<dbReference type="InterPro" id="IPR033425">
    <property type="entry name" value="MASE3"/>
</dbReference>
<evidence type="ECO:0000256" key="4">
    <source>
        <dbReference type="ARBA" id="ARBA00022679"/>
    </source>
</evidence>
<dbReference type="Gene3D" id="1.10.287.130">
    <property type="match status" value="1"/>
</dbReference>
<evidence type="ECO:0000313" key="11">
    <source>
        <dbReference type="EMBL" id="GLC30912.1"/>
    </source>
</evidence>
<dbReference type="PRINTS" id="PR00344">
    <property type="entry name" value="BCTRLSENSOR"/>
</dbReference>
<dbReference type="PANTHER" id="PTHR43711">
    <property type="entry name" value="TWO-COMPONENT HISTIDINE KINASE"/>
    <property type="match status" value="1"/>
</dbReference>
<dbReference type="InterPro" id="IPR050736">
    <property type="entry name" value="Sensor_HK_Regulatory"/>
</dbReference>
<keyword evidence="8" id="KW-0472">Membrane</keyword>
<feature type="transmembrane region" description="Helical" evidence="8">
    <location>
        <begin position="141"/>
        <end position="158"/>
    </location>
</feature>
<dbReference type="InterPro" id="IPR000700">
    <property type="entry name" value="PAS-assoc_C"/>
</dbReference>
<dbReference type="Gene3D" id="3.30.565.10">
    <property type="entry name" value="Histidine kinase-like ATPase, C-terminal domain"/>
    <property type="match status" value="1"/>
</dbReference>
<dbReference type="Pfam" id="PF17159">
    <property type="entry name" value="MASE3"/>
    <property type="match status" value="1"/>
</dbReference>
<keyword evidence="4" id="KW-0808">Transferase</keyword>
<evidence type="ECO:0000256" key="6">
    <source>
        <dbReference type="ARBA" id="ARBA00023012"/>
    </source>
</evidence>
<dbReference type="InterPro" id="IPR003594">
    <property type="entry name" value="HATPase_dom"/>
</dbReference>
<dbReference type="InterPro" id="IPR013767">
    <property type="entry name" value="PAS_fold"/>
</dbReference>
<dbReference type="SUPFAM" id="SSF55785">
    <property type="entry name" value="PYP-like sensor domain (PAS domain)"/>
    <property type="match status" value="1"/>
</dbReference>
<dbReference type="EMBL" id="BRXR01000001">
    <property type="protein sequence ID" value="GLC30912.1"/>
    <property type="molecule type" value="Genomic_DNA"/>
</dbReference>
<evidence type="ECO:0000256" key="8">
    <source>
        <dbReference type="SAM" id="Phobius"/>
    </source>
</evidence>
<dbReference type="NCBIfam" id="TIGR00229">
    <property type="entry name" value="sensory_box"/>
    <property type="match status" value="1"/>
</dbReference>
<sequence length="694" mass="79084">MNIKFKAFIDDEQVIEVFSIGGLLLLILLLYFMSLKNFNLFCNASELINITCGVSIYAVSKNTYKFSKSGYFLFLGISFLFISSFNLFHISYYGVSMGGNFRVSNLLEQKDTVSSFLQAAAVIYSFRYVKKPLNPMTTFLAYLLMAILIFFGVFYFNAVPTCYGSYGPTIFKKVVEAINIVLLASSGIFLKFNKREFNRETMLFLILSIISMVISQAFLISSIKKPGFMYTIGHLMKVVSIMLIYKAVIQSNLTNPYKSMFSKLKEAKEKLEYKTNELVEINEKLNKENEEFKIMQQDLKESKKNYLQLIDFLPYAIITHRNGKILFLNNAALTMFKANDYKDMIGREILDFVHSEERKVSKTRITKTYNGMDTELLERRMIDINGEVLYVETKAVPYVHKGLPAALVVIGDVSERRRAEEKDKMLKEAIEYDRIKTEFFANISHELRTPLNVIFGAVQLVELYAENDAMVDNIDKVKGYITNMKQNSYRMLRLINNLIDMTKIDSGYLKINKQNHNIISIIEDITLSVAQYIESKGLNIIFDTDVEEKIVACDADVIERVMLNLLSNAIKFTSEGGQIFVNIEDRGGYIDIFVKDTGIGITEDKLAIIFERFRQVDKSLARNNEGSGIGLSLVKSLVEIHGGQINVSSEYGKGTEFVISLPAYNLAEDEVAADYDLPQGNVERINIEFSDIYS</sequence>
<comment type="catalytic activity">
    <reaction evidence="1">
        <text>ATP + protein L-histidine = ADP + protein N-phospho-L-histidine.</text>
        <dbReference type="EC" id="2.7.13.3"/>
    </reaction>
</comment>
<evidence type="ECO:0000256" key="1">
    <source>
        <dbReference type="ARBA" id="ARBA00000085"/>
    </source>
</evidence>
<dbReference type="CDD" id="cd16922">
    <property type="entry name" value="HATPase_EvgS-ArcB-TorS-like"/>
    <property type="match status" value="1"/>
</dbReference>
<dbReference type="SUPFAM" id="SSF55874">
    <property type="entry name" value="ATPase domain of HSP90 chaperone/DNA topoisomerase II/histidine kinase"/>
    <property type="match status" value="1"/>
</dbReference>
<evidence type="ECO:0000256" key="3">
    <source>
        <dbReference type="ARBA" id="ARBA00022553"/>
    </source>
</evidence>
<evidence type="ECO:0000259" key="10">
    <source>
        <dbReference type="PROSITE" id="PS50113"/>
    </source>
</evidence>
<keyword evidence="5 11" id="KW-0418">Kinase</keyword>
<dbReference type="InterPro" id="IPR005467">
    <property type="entry name" value="His_kinase_dom"/>
</dbReference>
<comment type="caution">
    <text evidence="11">The sequence shown here is derived from an EMBL/GenBank/DDBJ whole genome shotgun (WGS) entry which is preliminary data.</text>
</comment>
<dbReference type="InterPro" id="IPR035965">
    <property type="entry name" value="PAS-like_dom_sf"/>
</dbReference>
<name>A0ABQ5N6P2_9CLOT</name>
<dbReference type="EC" id="2.7.13.3" evidence="2"/>
<dbReference type="InterPro" id="IPR003661">
    <property type="entry name" value="HisK_dim/P_dom"/>
</dbReference>
<dbReference type="InterPro" id="IPR004358">
    <property type="entry name" value="Sig_transdc_His_kin-like_C"/>
</dbReference>
<dbReference type="InterPro" id="IPR000014">
    <property type="entry name" value="PAS"/>
</dbReference>
<dbReference type="SUPFAM" id="SSF47384">
    <property type="entry name" value="Homodimeric domain of signal transducing histidine kinase"/>
    <property type="match status" value="1"/>
</dbReference>
<dbReference type="Pfam" id="PF00989">
    <property type="entry name" value="PAS"/>
    <property type="match status" value="1"/>
</dbReference>
<feature type="transmembrane region" description="Helical" evidence="8">
    <location>
        <begin position="14"/>
        <end position="32"/>
    </location>
</feature>
<feature type="transmembrane region" description="Helical" evidence="8">
    <location>
        <begin position="71"/>
        <end position="92"/>
    </location>
</feature>
<evidence type="ECO:0000256" key="7">
    <source>
        <dbReference type="SAM" id="Coils"/>
    </source>
</evidence>
<keyword evidence="8" id="KW-0812">Transmembrane</keyword>
<dbReference type="CDD" id="cd00130">
    <property type="entry name" value="PAS"/>
    <property type="match status" value="1"/>
</dbReference>
<feature type="transmembrane region" description="Helical" evidence="8">
    <location>
        <begin position="202"/>
        <end position="221"/>
    </location>
</feature>
<dbReference type="SMART" id="SM00388">
    <property type="entry name" value="HisKA"/>
    <property type="match status" value="1"/>
</dbReference>
<keyword evidence="3" id="KW-0597">Phosphoprotein</keyword>
<dbReference type="Pfam" id="PF02518">
    <property type="entry name" value="HATPase_c"/>
    <property type="match status" value="1"/>
</dbReference>